<dbReference type="AlphaFoldDB" id="A0A1A9UNI1"/>
<evidence type="ECO:0000256" key="2">
    <source>
        <dbReference type="ARBA" id="ARBA00023108"/>
    </source>
</evidence>
<dbReference type="GO" id="GO:0005615">
    <property type="term" value="C:extracellular space"/>
    <property type="evidence" value="ECO:0007669"/>
    <property type="project" value="TreeGrafter"/>
</dbReference>
<dbReference type="Pfam" id="PF06585">
    <property type="entry name" value="JHBP"/>
    <property type="match status" value="1"/>
</dbReference>
<dbReference type="PANTHER" id="PTHR11008:SF32">
    <property type="entry name" value="CIRCADIAN CLOCK-CONTROLLED PROTEIN DAYWAKE-RELATED"/>
    <property type="match status" value="1"/>
</dbReference>
<name>A0A1A9UNI1_GLOAU</name>
<dbReference type="InterPro" id="IPR038606">
    <property type="entry name" value="To_sf"/>
</dbReference>
<keyword evidence="6" id="KW-1185">Reference proteome</keyword>
<dbReference type="InterPro" id="IPR010562">
    <property type="entry name" value="Haemolymph_juvenile_hormone-bd"/>
</dbReference>
<evidence type="ECO:0008006" key="7">
    <source>
        <dbReference type="Google" id="ProtNLM"/>
    </source>
</evidence>
<proteinExistence type="inferred from homology"/>
<feature type="chain" id="PRO_5008398672" description="Protein takeout" evidence="4">
    <location>
        <begin position="18"/>
        <end position="473"/>
    </location>
</feature>
<accession>A0A1A9UNI1</accession>
<dbReference type="PANTHER" id="PTHR11008">
    <property type="entry name" value="PROTEIN TAKEOUT-LIKE PROTEIN"/>
    <property type="match status" value="1"/>
</dbReference>
<dbReference type="EnsemblMetazoa" id="GAUT010353-RA">
    <property type="protein sequence ID" value="GAUT010353-PA"/>
    <property type="gene ID" value="GAUT010353"/>
</dbReference>
<protein>
    <recommendedName>
        <fullName evidence="7">Protein takeout</fullName>
    </recommendedName>
</protein>
<evidence type="ECO:0000256" key="4">
    <source>
        <dbReference type="SAM" id="SignalP"/>
    </source>
</evidence>
<evidence type="ECO:0000313" key="6">
    <source>
        <dbReference type="Proteomes" id="UP000078200"/>
    </source>
</evidence>
<evidence type="ECO:0000256" key="1">
    <source>
        <dbReference type="ARBA" id="ARBA00022729"/>
    </source>
</evidence>
<evidence type="ECO:0000256" key="3">
    <source>
        <dbReference type="ARBA" id="ARBA00060902"/>
    </source>
</evidence>
<dbReference type="SMART" id="SM00700">
    <property type="entry name" value="JHBP"/>
    <property type="match status" value="1"/>
</dbReference>
<organism evidence="5 6">
    <name type="scientific">Glossina austeni</name>
    <name type="common">Savannah tsetse fly</name>
    <dbReference type="NCBI Taxonomy" id="7395"/>
    <lineage>
        <taxon>Eukaryota</taxon>
        <taxon>Metazoa</taxon>
        <taxon>Ecdysozoa</taxon>
        <taxon>Arthropoda</taxon>
        <taxon>Hexapoda</taxon>
        <taxon>Insecta</taxon>
        <taxon>Pterygota</taxon>
        <taxon>Neoptera</taxon>
        <taxon>Endopterygota</taxon>
        <taxon>Diptera</taxon>
        <taxon>Brachycera</taxon>
        <taxon>Muscomorpha</taxon>
        <taxon>Hippoboscoidea</taxon>
        <taxon>Glossinidae</taxon>
        <taxon>Glossina</taxon>
    </lineage>
</organism>
<sequence length="473" mass="53852">MGLNFLKFYLALLPIDCYQLINEKSMSTEFCQDRDLLQINMEIIAKELSDLIVTADQETRPENGQTMIMEHVSYPVPSYEPMPIPMPPNSYPYNTCYKQQQNGVKTGFQNVYFNQFYHLPPGCQGNAFHMSGPTYFSALYAAMREMPTSLTNSIPCEKSPPKCEIHYLPRNSFLSGIQSTPLISISAQRNDGNYYNMQKPYRKFSRNHINRNPKFRMEIRDYSKIVVDLSKLGVSIDGKEPNQVLRLFRLLRDLHAAFGEIPPSPVACADSEYVDTGLRALNLIPFDPLHIKSFIIERNPESPVNVEVKLANVDLLGLSNTIITNITGLAANFTGRNFLEGFIPKIDLKGNYSAEGQVLMLPLAGKGRMRIVCHNITFRFGFDLHPLVRSGQTFAQINDIKLQASPELVNFKFDGLFHDDKTMEDDVNKLLNDNWLIIYKEMDGSVTKSISLIIQKLVNGAFSKYPYEDYFLK</sequence>
<dbReference type="Gene3D" id="3.15.10.30">
    <property type="entry name" value="Haemolymph juvenile hormone binding protein"/>
    <property type="match status" value="1"/>
</dbReference>
<dbReference type="VEuPathDB" id="VectorBase:GAUT010353"/>
<comment type="similarity">
    <text evidence="3">Belongs to the TO family.</text>
</comment>
<keyword evidence="2" id="KW-0090">Biological rhythms</keyword>
<reference evidence="5" key="1">
    <citation type="submission" date="2020-05" db="UniProtKB">
        <authorList>
            <consortium name="EnsemblMetazoa"/>
        </authorList>
    </citation>
    <scope>IDENTIFICATION</scope>
    <source>
        <strain evidence="5">TTRI</strain>
    </source>
</reference>
<dbReference type="Proteomes" id="UP000078200">
    <property type="component" value="Unassembled WGS sequence"/>
</dbReference>
<dbReference type="FunFam" id="3.15.10.30:FF:000001">
    <property type="entry name" value="Takeout-like protein 1"/>
    <property type="match status" value="1"/>
</dbReference>
<evidence type="ECO:0000313" key="5">
    <source>
        <dbReference type="EnsemblMetazoa" id="GAUT010353-PA"/>
    </source>
</evidence>
<dbReference type="GO" id="GO:0007623">
    <property type="term" value="P:circadian rhythm"/>
    <property type="evidence" value="ECO:0007669"/>
    <property type="project" value="UniProtKB-ARBA"/>
</dbReference>
<keyword evidence="1 4" id="KW-0732">Signal</keyword>
<feature type="signal peptide" evidence="4">
    <location>
        <begin position="1"/>
        <end position="17"/>
    </location>
</feature>